<dbReference type="AlphaFoldDB" id="A0A7M7PP23"/>
<dbReference type="CDD" id="cd04280">
    <property type="entry name" value="ZnMc_astacin_like"/>
    <property type="match status" value="1"/>
</dbReference>
<evidence type="ECO:0000256" key="5">
    <source>
        <dbReference type="ARBA" id="ARBA00023049"/>
    </source>
</evidence>
<dbReference type="Gene3D" id="3.40.390.10">
    <property type="entry name" value="Collagenase (Catalytic Domain)"/>
    <property type="match status" value="1"/>
</dbReference>
<dbReference type="GO" id="GO:0006508">
    <property type="term" value="P:proteolysis"/>
    <property type="evidence" value="ECO:0007669"/>
    <property type="project" value="UniProtKB-KW"/>
</dbReference>
<dbReference type="SUPFAM" id="SSF49854">
    <property type="entry name" value="Spermadhesin, CUB domain"/>
    <property type="match status" value="1"/>
</dbReference>
<organism evidence="13 14">
    <name type="scientific">Strongylocentrotus purpuratus</name>
    <name type="common">Purple sea urchin</name>
    <dbReference type="NCBI Taxonomy" id="7668"/>
    <lineage>
        <taxon>Eukaryota</taxon>
        <taxon>Metazoa</taxon>
        <taxon>Echinodermata</taxon>
        <taxon>Eleutherozoa</taxon>
        <taxon>Echinozoa</taxon>
        <taxon>Echinoidea</taxon>
        <taxon>Euechinoidea</taxon>
        <taxon>Echinacea</taxon>
        <taxon>Camarodonta</taxon>
        <taxon>Echinidea</taxon>
        <taxon>Strongylocentrotidae</taxon>
        <taxon>Strongylocentrotus</taxon>
    </lineage>
</organism>
<evidence type="ECO:0000256" key="6">
    <source>
        <dbReference type="ARBA" id="ARBA00023157"/>
    </source>
</evidence>
<dbReference type="SUPFAM" id="SSF49785">
    <property type="entry name" value="Galactose-binding domain-like"/>
    <property type="match status" value="2"/>
</dbReference>
<keyword evidence="2 8" id="KW-0479">Metal-binding</keyword>
<feature type="domain" description="CUB" evidence="10">
    <location>
        <begin position="199"/>
        <end position="323"/>
    </location>
</feature>
<evidence type="ECO:0000256" key="8">
    <source>
        <dbReference type="PROSITE-ProRule" id="PRU01211"/>
    </source>
</evidence>
<dbReference type="Proteomes" id="UP000007110">
    <property type="component" value="Unassembled WGS sequence"/>
</dbReference>
<evidence type="ECO:0000259" key="11">
    <source>
        <dbReference type="PROSITE" id="PS50022"/>
    </source>
</evidence>
<feature type="binding site" evidence="8">
    <location>
        <position position="64"/>
    </location>
    <ligand>
        <name>Zn(2+)</name>
        <dbReference type="ChEBI" id="CHEBI:29105"/>
        <note>catalytic</note>
    </ligand>
</feature>
<dbReference type="PROSITE" id="PS01180">
    <property type="entry name" value="CUB"/>
    <property type="match status" value="1"/>
</dbReference>
<dbReference type="GO" id="GO:0008270">
    <property type="term" value="F:zinc ion binding"/>
    <property type="evidence" value="ECO:0007669"/>
    <property type="project" value="UniProtKB-UniRule"/>
</dbReference>
<keyword evidence="6" id="KW-1015">Disulfide bond</keyword>
<dbReference type="PROSITE" id="PS01285">
    <property type="entry name" value="FA58C_1"/>
    <property type="match status" value="2"/>
</dbReference>
<sequence>MAHWQDQTCVRFEIHDPSVSSLWQHRLKFIKSDGCYSYLGLQSKIGFQDVSIGKGCTRLGTVSHEIGHALGFWHEQSRPDRDEFVTVNFANIIQDKMNAFRKHTTDDVMTNVPYDYNSVMHYGAYGFGIDAKVPTLIPKDPLSMGEIGQRLGLSYLDVKLANFMYECDSHCPGASSCHSGFRDMNCKCRCPESHKGDYCEVVALNFPADRVTLTSRNGEVSSPNFDGSTNYTLDTSFMTYIKGNPDEQIRLKFDALDMEPFDTSSKKCLDYINIRAGGNLYYEGTDFCGNTLPPEIIADEIILSFHSDETNTNKGFHGTYTREKISALGLESYVIPDSSLTASSEFNADHGAKRGRLNLARVGDLRGGWNPMDNDANPWIQVDLLDLYRIISVATQGRQDLDQWVNSYKLAWSTDGTTFRTVQDIPGPGADKIFIGNVDRNTIMTNTLPVSQVCRYFRLMPVSWYKHISVRMEIYGYGEGPVTALGLESYVIPDSSLTASSEFNADHGAKRGRLNLARVGNLRGGWNPMDNDANPWIQVDLLDLYRIISVATQGRQDFDQWVNSYKLAWSTDGTTFRTVQDIPGPGADKIFIGNVDRNTIMTNTLPVSQVCRYFRLMPVSWYKHISVRMEIYGEGLVTV</sequence>
<reference evidence="14" key="1">
    <citation type="submission" date="2015-02" db="EMBL/GenBank/DDBJ databases">
        <title>Genome sequencing for Strongylocentrotus purpuratus.</title>
        <authorList>
            <person name="Murali S."/>
            <person name="Liu Y."/>
            <person name="Vee V."/>
            <person name="English A."/>
            <person name="Wang M."/>
            <person name="Skinner E."/>
            <person name="Han Y."/>
            <person name="Muzny D.M."/>
            <person name="Worley K.C."/>
            <person name="Gibbs R.A."/>
        </authorList>
    </citation>
    <scope>NUCLEOTIDE SEQUENCE</scope>
</reference>
<dbReference type="CDD" id="cd00041">
    <property type="entry name" value="CUB"/>
    <property type="match status" value="1"/>
</dbReference>
<dbReference type="InterPro" id="IPR000859">
    <property type="entry name" value="CUB_dom"/>
</dbReference>
<proteinExistence type="predicted"/>
<dbReference type="FunCoup" id="A0A7M7PP23">
    <property type="interactions" value="404"/>
</dbReference>
<evidence type="ECO:0000256" key="9">
    <source>
        <dbReference type="RuleBase" id="RU361183"/>
    </source>
</evidence>
<dbReference type="Gene3D" id="2.60.120.260">
    <property type="entry name" value="Galactose-binding domain-like"/>
    <property type="match status" value="2"/>
</dbReference>
<comment type="caution">
    <text evidence="7">Lacks conserved residue(s) required for the propagation of feature annotation.</text>
</comment>
<dbReference type="InParanoid" id="A0A7M7PP23"/>
<evidence type="ECO:0000313" key="14">
    <source>
        <dbReference type="Proteomes" id="UP000007110"/>
    </source>
</evidence>
<dbReference type="OMA" id="SWYKHIS"/>
<dbReference type="EnsemblMetazoa" id="XM_030996458">
    <property type="protein sequence ID" value="XP_030852318"/>
    <property type="gene ID" value="LOC105443282"/>
</dbReference>
<dbReference type="InterPro" id="IPR000421">
    <property type="entry name" value="FA58C"/>
</dbReference>
<dbReference type="InterPro" id="IPR000742">
    <property type="entry name" value="EGF"/>
</dbReference>
<dbReference type="InterPro" id="IPR034035">
    <property type="entry name" value="Astacin-like_dom"/>
</dbReference>
<dbReference type="SMART" id="SM00042">
    <property type="entry name" value="CUB"/>
    <property type="match status" value="1"/>
</dbReference>
<feature type="binding site" evidence="8">
    <location>
        <position position="68"/>
    </location>
    <ligand>
        <name>Zn(2+)</name>
        <dbReference type="ChEBI" id="CHEBI:29105"/>
        <note>catalytic</note>
    </ligand>
</feature>
<dbReference type="SMART" id="SM00231">
    <property type="entry name" value="FA58C"/>
    <property type="match status" value="2"/>
</dbReference>
<keyword evidence="3 8" id="KW-0378">Hydrolase</keyword>
<accession>A0A7M7PP23</accession>
<keyword evidence="1 8" id="KW-0645">Protease</keyword>
<evidence type="ECO:0000256" key="2">
    <source>
        <dbReference type="ARBA" id="ARBA00022723"/>
    </source>
</evidence>
<dbReference type="Gene3D" id="2.60.120.290">
    <property type="entry name" value="Spermadhesin, CUB domain"/>
    <property type="match status" value="1"/>
</dbReference>
<dbReference type="InterPro" id="IPR008979">
    <property type="entry name" value="Galactose-bd-like_sf"/>
</dbReference>
<dbReference type="SMART" id="SM00235">
    <property type="entry name" value="ZnMc"/>
    <property type="match status" value="1"/>
</dbReference>
<dbReference type="PRINTS" id="PR00480">
    <property type="entry name" value="ASTACIN"/>
</dbReference>
<evidence type="ECO:0000259" key="12">
    <source>
        <dbReference type="PROSITE" id="PS51864"/>
    </source>
</evidence>
<dbReference type="GeneID" id="105443282"/>
<dbReference type="GO" id="GO:0004222">
    <property type="term" value="F:metalloendopeptidase activity"/>
    <property type="evidence" value="ECO:0007669"/>
    <property type="project" value="UniProtKB-UniRule"/>
</dbReference>
<keyword evidence="14" id="KW-1185">Reference proteome</keyword>
<keyword evidence="5 8" id="KW-0482">Metalloprotease</keyword>
<evidence type="ECO:0000256" key="7">
    <source>
        <dbReference type="PROSITE-ProRule" id="PRU00059"/>
    </source>
</evidence>
<dbReference type="PROSITE" id="PS00022">
    <property type="entry name" value="EGF_1"/>
    <property type="match status" value="1"/>
</dbReference>
<dbReference type="CDD" id="cd00057">
    <property type="entry name" value="FA58C"/>
    <property type="match status" value="2"/>
</dbReference>
<dbReference type="PROSITE" id="PS50022">
    <property type="entry name" value="FA58C_3"/>
    <property type="match status" value="2"/>
</dbReference>
<dbReference type="PANTHER" id="PTHR24543">
    <property type="entry name" value="MULTICOPPER OXIDASE-RELATED"/>
    <property type="match status" value="1"/>
</dbReference>
<dbReference type="Pfam" id="PF00754">
    <property type="entry name" value="F5_F8_type_C"/>
    <property type="match status" value="2"/>
</dbReference>
<evidence type="ECO:0000256" key="1">
    <source>
        <dbReference type="ARBA" id="ARBA00022670"/>
    </source>
</evidence>
<dbReference type="InterPro" id="IPR006026">
    <property type="entry name" value="Peptidase_Metallo"/>
</dbReference>
<keyword evidence="4 8" id="KW-0862">Zinc</keyword>
<feature type="active site" evidence="8">
    <location>
        <position position="65"/>
    </location>
</feature>
<dbReference type="RefSeq" id="XP_030852318.1">
    <property type="nucleotide sequence ID" value="XM_030996458.1"/>
</dbReference>
<dbReference type="KEGG" id="spu:105443282"/>
<dbReference type="InterPro" id="IPR024079">
    <property type="entry name" value="MetalloPept_cat_dom_sf"/>
</dbReference>
<name>A0A7M7PP23_STRPU</name>
<evidence type="ECO:0000256" key="3">
    <source>
        <dbReference type="ARBA" id="ARBA00022801"/>
    </source>
</evidence>
<dbReference type="InterPro" id="IPR001506">
    <property type="entry name" value="Peptidase_M12A"/>
</dbReference>
<dbReference type="PROSITE" id="PS51864">
    <property type="entry name" value="ASTACIN"/>
    <property type="match status" value="1"/>
</dbReference>
<feature type="domain" description="F5/8 type C" evidence="11">
    <location>
        <begin position="480"/>
        <end position="634"/>
    </location>
</feature>
<evidence type="ECO:0000259" key="10">
    <source>
        <dbReference type="PROSITE" id="PS01180"/>
    </source>
</evidence>
<feature type="domain" description="Peptidase M12A" evidence="12">
    <location>
        <begin position="1"/>
        <end position="168"/>
    </location>
</feature>
<feature type="binding site" evidence="8">
    <location>
        <position position="74"/>
    </location>
    <ligand>
        <name>Zn(2+)</name>
        <dbReference type="ChEBI" id="CHEBI:29105"/>
        <note>catalytic</note>
    </ligand>
</feature>
<dbReference type="Pfam" id="PF00431">
    <property type="entry name" value="CUB"/>
    <property type="match status" value="1"/>
</dbReference>
<dbReference type="OrthoDB" id="291007at2759"/>
<evidence type="ECO:0000313" key="13">
    <source>
        <dbReference type="EnsemblMetazoa" id="XP_030852318"/>
    </source>
</evidence>
<dbReference type="Pfam" id="PF01400">
    <property type="entry name" value="Astacin"/>
    <property type="match status" value="1"/>
</dbReference>
<dbReference type="SUPFAM" id="SSF55486">
    <property type="entry name" value="Metalloproteases ('zincins'), catalytic domain"/>
    <property type="match status" value="1"/>
</dbReference>
<dbReference type="FunFam" id="2.60.120.260:FF:000016">
    <property type="entry name" value="Contactin-associated protein-like 4 isoform 1"/>
    <property type="match status" value="2"/>
</dbReference>
<evidence type="ECO:0000256" key="4">
    <source>
        <dbReference type="ARBA" id="ARBA00022833"/>
    </source>
</evidence>
<dbReference type="EC" id="3.4.24.-" evidence="9"/>
<feature type="domain" description="F5/8 type C" evidence="11">
    <location>
        <begin position="323"/>
        <end position="477"/>
    </location>
</feature>
<comment type="cofactor">
    <cofactor evidence="8 9">
        <name>Zn(2+)</name>
        <dbReference type="ChEBI" id="CHEBI:29105"/>
    </cofactor>
    <text evidence="8 9">Binds 1 zinc ion per subunit.</text>
</comment>
<protein>
    <recommendedName>
        <fullName evidence="9">Metalloendopeptidase</fullName>
        <ecNumber evidence="9">3.4.24.-</ecNumber>
    </recommendedName>
</protein>
<dbReference type="InterPro" id="IPR035914">
    <property type="entry name" value="Sperma_CUB_dom_sf"/>
</dbReference>
<reference evidence="13" key="2">
    <citation type="submission" date="2021-01" db="UniProtKB">
        <authorList>
            <consortium name="EnsemblMetazoa"/>
        </authorList>
    </citation>
    <scope>IDENTIFICATION</scope>
</reference>
<dbReference type="PANTHER" id="PTHR24543:SF325">
    <property type="entry name" value="F5_8 TYPE C DOMAIN-CONTAINING PROTEIN"/>
    <property type="match status" value="1"/>
</dbReference>